<organism evidence="4 5">
    <name type="scientific">Hypholoma sublateritium (strain FD-334 SS-4)</name>
    <dbReference type="NCBI Taxonomy" id="945553"/>
    <lineage>
        <taxon>Eukaryota</taxon>
        <taxon>Fungi</taxon>
        <taxon>Dikarya</taxon>
        <taxon>Basidiomycota</taxon>
        <taxon>Agaricomycotina</taxon>
        <taxon>Agaricomycetes</taxon>
        <taxon>Agaricomycetidae</taxon>
        <taxon>Agaricales</taxon>
        <taxon>Agaricineae</taxon>
        <taxon>Strophariaceae</taxon>
        <taxon>Hypholoma</taxon>
    </lineage>
</organism>
<feature type="coiled-coil region" evidence="1">
    <location>
        <begin position="294"/>
        <end position="345"/>
    </location>
</feature>
<name>A0A0D2NZR8_HYPSF</name>
<feature type="compositionally biased region" description="Basic and acidic residues" evidence="2">
    <location>
        <begin position="108"/>
        <end position="118"/>
    </location>
</feature>
<proteinExistence type="predicted"/>
<accession>A0A0D2NZR8</accession>
<feature type="region of interest" description="Disordered" evidence="2">
    <location>
        <begin position="108"/>
        <end position="130"/>
    </location>
</feature>
<sequence length="363" mass="40557">MITSFQRSVASAFFKVLQFFCMASAHPNVIPFEKLLDSHGANIELYIENLVNGYNAHGAAANRMQDYGVHKLYRCKERTEVGHEYVSAMVVGPQPSPPFYVTFERLRGTDDPEKHTSPSEESAVDAVNERRPPRLGPVKVIIQASGTAMQASSDISKQSSPFLQDCRAVDRVSIFENPTKKETDEINTTVAFKHPIPLYKIAVLAHTVHCSETTYVLSSSNCYFYTTAIMQVMEKVYGKEIQTILNSNTTRTTPGMVPLFHRTPMSKSYSKTKIDVKTCQKIIDSYECDLKTFVKNAQIKDKQLEQEAARANSEAARADREARRAAEVEAENQSMNEELSTLRKLVGAQWVASPSEIQGIVGD</sequence>
<dbReference type="AlphaFoldDB" id="A0A0D2NZR8"/>
<evidence type="ECO:0000256" key="2">
    <source>
        <dbReference type="SAM" id="MobiDB-lite"/>
    </source>
</evidence>
<dbReference type="EMBL" id="KN817705">
    <property type="protein sequence ID" value="KJA13925.1"/>
    <property type="molecule type" value="Genomic_DNA"/>
</dbReference>
<dbReference type="Proteomes" id="UP000054270">
    <property type="component" value="Unassembled WGS sequence"/>
</dbReference>
<evidence type="ECO:0000256" key="1">
    <source>
        <dbReference type="SAM" id="Coils"/>
    </source>
</evidence>
<feature type="signal peptide" evidence="3">
    <location>
        <begin position="1"/>
        <end position="25"/>
    </location>
</feature>
<evidence type="ECO:0000256" key="3">
    <source>
        <dbReference type="SAM" id="SignalP"/>
    </source>
</evidence>
<evidence type="ECO:0000313" key="4">
    <source>
        <dbReference type="EMBL" id="KJA13925.1"/>
    </source>
</evidence>
<keyword evidence="1" id="KW-0175">Coiled coil</keyword>
<dbReference type="STRING" id="945553.A0A0D2NZR8"/>
<protein>
    <submittedName>
        <fullName evidence="4">Uncharacterized protein</fullName>
    </submittedName>
</protein>
<keyword evidence="3" id="KW-0732">Signal</keyword>
<gene>
    <name evidence="4" type="ORF">HYPSUDRAFT_59646</name>
</gene>
<keyword evidence="5" id="KW-1185">Reference proteome</keyword>
<evidence type="ECO:0000313" key="5">
    <source>
        <dbReference type="Proteomes" id="UP000054270"/>
    </source>
</evidence>
<reference evidence="5" key="1">
    <citation type="submission" date="2014-04" db="EMBL/GenBank/DDBJ databases">
        <title>Evolutionary Origins and Diversification of the Mycorrhizal Mutualists.</title>
        <authorList>
            <consortium name="DOE Joint Genome Institute"/>
            <consortium name="Mycorrhizal Genomics Consortium"/>
            <person name="Kohler A."/>
            <person name="Kuo A."/>
            <person name="Nagy L.G."/>
            <person name="Floudas D."/>
            <person name="Copeland A."/>
            <person name="Barry K.W."/>
            <person name="Cichocki N."/>
            <person name="Veneault-Fourrey C."/>
            <person name="LaButti K."/>
            <person name="Lindquist E.A."/>
            <person name="Lipzen A."/>
            <person name="Lundell T."/>
            <person name="Morin E."/>
            <person name="Murat C."/>
            <person name="Riley R."/>
            <person name="Ohm R."/>
            <person name="Sun H."/>
            <person name="Tunlid A."/>
            <person name="Henrissat B."/>
            <person name="Grigoriev I.V."/>
            <person name="Hibbett D.S."/>
            <person name="Martin F."/>
        </authorList>
    </citation>
    <scope>NUCLEOTIDE SEQUENCE [LARGE SCALE GENOMIC DNA]</scope>
    <source>
        <strain evidence="5">FD-334 SS-4</strain>
    </source>
</reference>
<feature type="chain" id="PRO_5002248129" evidence="3">
    <location>
        <begin position="26"/>
        <end position="363"/>
    </location>
</feature>